<dbReference type="Proteomes" id="UP000001261">
    <property type="component" value="Unassembled WGS sequence"/>
</dbReference>
<proteinExistence type="predicted"/>
<organism evidence="2 3">
    <name type="scientific">Coccidioides immitis (strain RS)</name>
    <name type="common">Valley fever fungus</name>
    <dbReference type="NCBI Taxonomy" id="246410"/>
    <lineage>
        <taxon>Eukaryota</taxon>
        <taxon>Fungi</taxon>
        <taxon>Dikarya</taxon>
        <taxon>Ascomycota</taxon>
        <taxon>Pezizomycotina</taxon>
        <taxon>Eurotiomycetes</taxon>
        <taxon>Eurotiomycetidae</taxon>
        <taxon>Onygenales</taxon>
        <taxon>Onygenaceae</taxon>
        <taxon>Coccidioides</taxon>
    </lineage>
</organism>
<keyword evidence="1" id="KW-1133">Transmembrane helix</keyword>
<keyword evidence="1" id="KW-0812">Transmembrane</keyword>
<reference evidence="3" key="2">
    <citation type="journal article" date="2010" name="Genome Res.">
        <title>Population genomic sequencing of Coccidioides fungi reveals recent hybridization and transposon control.</title>
        <authorList>
            <person name="Neafsey D.E."/>
            <person name="Barker B.M."/>
            <person name="Sharpton T.J."/>
            <person name="Stajich J.E."/>
            <person name="Park D.J."/>
            <person name="Whiston E."/>
            <person name="Hung C.-Y."/>
            <person name="McMahan C."/>
            <person name="White J."/>
            <person name="Sykes S."/>
            <person name="Heiman D."/>
            <person name="Young S."/>
            <person name="Zeng Q."/>
            <person name="Abouelleil A."/>
            <person name="Aftuck L."/>
            <person name="Bessette D."/>
            <person name="Brown A."/>
            <person name="FitzGerald M."/>
            <person name="Lui A."/>
            <person name="Macdonald J.P."/>
            <person name="Priest M."/>
            <person name="Orbach M.J."/>
            <person name="Galgiani J.N."/>
            <person name="Kirkland T.N."/>
            <person name="Cole G.T."/>
            <person name="Birren B.W."/>
            <person name="Henn M.R."/>
            <person name="Taylor J.W."/>
            <person name="Rounsley S.D."/>
        </authorList>
    </citation>
    <scope>GENOME REANNOTATION</scope>
    <source>
        <strain evidence="3">RS</strain>
    </source>
</reference>
<dbReference type="EMBL" id="GG704916">
    <property type="protein sequence ID" value="KJF61575.1"/>
    <property type="molecule type" value="Genomic_DNA"/>
</dbReference>
<feature type="transmembrane region" description="Helical" evidence="1">
    <location>
        <begin position="6"/>
        <end position="25"/>
    </location>
</feature>
<evidence type="ECO:0000256" key="1">
    <source>
        <dbReference type="SAM" id="Phobius"/>
    </source>
</evidence>
<dbReference type="AlphaFoldDB" id="A0A0D8JW71"/>
<reference evidence="3" key="1">
    <citation type="journal article" date="2009" name="Genome Res.">
        <title>Comparative genomic analyses of the human fungal pathogens Coccidioides and their relatives.</title>
        <authorList>
            <person name="Sharpton T.J."/>
            <person name="Stajich J.E."/>
            <person name="Rounsley S.D."/>
            <person name="Gardner M.J."/>
            <person name="Wortman J.R."/>
            <person name="Jordar V.S."/>
            <person name="Maiti R."/>
            <person name="Kodira C.D."/>
            <person name="Neafsey D.E."/>
            <person name="Zeng Q."/>
            <person name="Hung C.-Y."/>
            <person name="McMahan C."/>
            <person name="Muszewska A."/>
            <person name="Grynberg M."/>
            <person name="Mandel M.A."/>
            <person name="Kellner E.M."/>
            <person name="Barker B.M."/>
            <person name="Galgiani J.N."/>
            <person name="Orbach M.J."/>
            <person name="Kirkland T.N."/>
            <person name="Cole G.T."/>
            <person name="Henn M.R."/>
            <person name="Birren B.W."/>
            <person name="Taylor J.W."/>
        </authorList>
    </citation>
    <scope>NUCLEOTIDE SEQUENCE [LARGE SCALE GENOMIC DNA]</scope>
    <source>
        <strain evidence="3">RS</strain>
    </source>
</reference>
<dbReference type="RefSeq" id="XP_012213705.1">
    <property type="nucleotide sequence ID" value="XM_012358282.1"/>
</dbReference>
<accession>A0A0D8JW71</accession>
<sequence>MQAFATYNAFLLSVDSLFSALCLAFPPGGDSFSFRGRQTGYRCRGKPPLRIKILTSRPIILQFVSFWGFKFIIIIILFSFCANRQSPDSSLDMIRWPFGAMTRSGLFPCPRRDQQDWTSYQGSYSGASSASLLLLTLGRETTFTYASSGHRTPGHSPLEHQDSFDYPSCSYLYPLAPLRRCDGHTDAFSVSLDWTLRREKSSLQRIVQLGGRRRSDCAFSYPRKRTMVSGQFLRWRWAEKKSLYSVCGVHPYLELLRGHSILPLFGD</sequence>
<name>A0A0D8JW71_COCIM</name>
<protein>
    <submittedName>
        <fullName evidence="2">Uncharacterized protein</fullName>
    </submittedName>
</protein>
<dbReference type="InParanoid" id="A0A0D8JW71"/>
<dbReference type="GeneID" id="24163614"/>
<keyword evidence="3" id="KW-1185">Reference proteome</keyword>
<dbReference type="KEGG" id="cim:CIMG_11218"/>
<evidence type="ECO:0000313" key="3">
    <source>
        <dbReference type="Proteomes" id="UP000001261"/>
    </source>
</evidence>
<gene>
    <name evidence="2" type="ORF">CIMG_11218</name>
</gene>
<keyword evidence="1" id="KW-0472">Membrane</keyword>
<dbReference type="VEuPathDB" id="FungiDB:CIMG_11218"/>
<feature type="transmembrane region" description="Helical" evidence="1">
    <location>
        <begin position="59"/>
        <end position="80"/>
    </location>
</feature>
<evidence type="ECO:0000313" key="2">
    <source>
        <dbReference type="EMBL" id="KJF61575.1"/>
    </source>
</evidence>